<evidence type="ECO:0000313" key="2">
    <source>
        <dbReference type="Proteomes" id="UP000315363"/>
    </source>
</evidence>
<name>A0ABY3A7Q5_9FLAO</name>
<organism evidence="1 2">
    <name type="scientific">Arenibacter algicola</name>
    <dbReference type="NCBI Taxonomy" id="616991"/>
    <lineage>
        <taxon>Bacteria</taxon>
        <taxon>Pseudomonadati</taxon>
        <taxon>Bacteroidota</taxon>
        <taxon>Flavobacteriia</taxon>
        <taxon>Flavobacteriales</taxon>
        <taxon>Flavobacteriaceae</taxon>
        <taxon>Arenibacter</taxon>
    </lineage>
</organism>
<accession>A0ABY3A7Q5</accession>
<gene>
    <name evidence="1" type="ORF">GQ41_1162</name>
</gene>
<sequence length="74" mass="8797">MDFTIENIELMYTPYTKELLITYCKIQYEENADLSDVSLKAELIWLYENNELDQLILAEYLTSEPRQKAITNEN</sequence>
<dbReference type="RefSeq" id="WP_142188746.1">
    <property type="nucleotide sequence ID" value="NZ_VHIF01000001.1"/>
</dbReference>
<dbReference type="Proteomes" id="UP000315363">
    <property type="component" value="Unassembled WGS sequence"/>
</dbReference>
<evidence type="ECO:0000313" key="1">
    <source>
        <dbReference type="EMBL" id="TQO36584.1"/>
    </source>
</evidence>
<reference evidence="1 2" key="1">
    <citation type="submission" date="2019-06" db="EMBL/GenBank/DDBJ databases">
        <title>A large-scale integrated study on North Sea by COGITO (Coastal Microbe Genomic &amp; Taxonomic Observatory).</title>
        <authorList>
            <person name="Teeling H."/>
        </authorList>
    </citation>
    <scope>NUCLEOTIDE SEQUENCE [LARGE SCALE GENOMIC DNA]</scope>
    <source>
        <strain evidence="1 2">MAR_2009_79</strain>
    </source>
</reference>
<dbReference type="EMBL" id="VHIF01000001">
    <property type="protein sequence ID" value="TQO36584.1"/>
    <property type="molecule type" value="Genomic_DNA"/>
</dbReference>
<proteinExistence type="predicted"/>
<keyword evidence="2" id="KW-1185">Reference proteome</keyword>
<protein>
    <submittedName>
        <fullName evidence="1">Uncharacterized protein</fullName>
    </submittedName>
</protein>
<comment type="caution">
    <text evidence="1">The sequence shown here is derived from an EMBL/GenBank/DDBJ whole genome shotgun (WGS) entry which is preliminary data.</text>
</comment>